<protein>
    <submittedName>
        <fullName evidence="6">IclR family transcriptional regulator C-terminal domain-containing protein</fullName>
    </submittedName>
</protein>
<evidence type="ECO:0000313" key="6">
    <source>
        <dbReference type="EMBL" id="MFC3961503.1"/>
    </source>
</evidence>
<keyword evidence="3" id="KW-0804">Transcription</keyword>
<dbReference type="InterPro" id="IPR029016">
    <property type="entry name" value="GAF-like_dom_sf"/>
</dbReference>
<evidence type="ECO:0000259" key="5">
    <source>
        <dbReference type="PROSITE" id="PS51078"/>
    </source>
</evidence>
<dbReference type="InterPro" id="IPR014757">
    <property type="entry name" value="Tscrpt_reg_IclR_C"/>
</dbReference>
<dbReference type="Gene3D" id="3.30.450.40">
    <property type="match status" value="1"/>
</dbReference>
<dbReference type="SUPFAM" id="SSF46785">
    <property type="entry name" value="Winged helix' DNA-binding domain"/>
    <property type="match status" value="1"/>
</dbReference>
<dbReference type="InterPro" id="IPR036390">
    <property type="entry name" value="WH_DNA-bd_sf"/>
</dbReference>
<organism evidence="6 7">
    <name type="scientific">Nocardia jiangsuensis</name>
    <dbReference type="NCBI Taxonomy" id="1691563"/>
    <lineage>
        <taxon>Bacteria</taxon>
        <taxon>Bacillati</taxon>
        <taxon>Actinomycetota</taxon>
        <taxon>Actinomycetes</taxon>
        <taxon>Mycobacteriales</taxon>
        <taxon>Nocardiaceae</taxon>
        <taxon>Nocardia</taxon>
    </lineage>
</organism>
<dbReference type="SUPFAM" id="SSF55781">
    <property type="entry name" value="GAF domain-like"/>
    <property type="match status" value="1"/>
</dbReference>
<accession>A0ABV8DNT4</accession>
<dbReference type="SMART" id="SM00346">
    <property type="entry name" value="HTH_ICLR"/>
    <property type="match status" value="1"/>
</dbReference>
<evidence type="ECO:0000313" key="7">
    <source>
        <dbReference type="Proteomes" id="UP001595696"/>
    </source>
</evidence>
<dbReference type="Pfam" id="PF01614">
    <property type="entry name" value="IclR_C"/>
    <property type="match status" value="1"/>
</dbReference>
<dbReference type="InterPro" id="IPR012794">
    <property type="entry name" value="PcaR_PcaU"/>
</dbReference>
<dbReference type="NCBIfam" id="TIGR02431">
    <property type="entry name" value="pcaR_pcaU"/>
    <property type="match status" value="1"/>
</dbReference>
<evidence type="ECO:0000256" key="1">
    <source>
        <dbReference type="ARBA" id="ARBA00023015"/>
    </source>
</evidence>
<evidence type="ECO:0000259" key="4">
    <source>
        <dbReference type="PROSITE" id="PS51077"/>
    </source>
</evidence>
<dbReference type="PROSITE" id="PS51078">
    <property type="entry name" value="ICLR_ED"/>
    <property type="match status" value="1"/>
</dbReference>
<dbReference type="Proteomes" id="UP001595696">
    <property type="component" value="Unassembled WGS sequence"/>
</dbReference>
<proteinExistence type="predicted"/>
<keyword evidence="7" id="KW-1185">Reference proteome</keyword>
<dbReference type="Pfam" id="PF09339">
    <property type="entry name" value="HTH_IclR"/>
    <property type="match status" value="1"/>
</dbReference>
<dbReference type="EMBL" id="JBHSAX010000005">
    <property type="protein sequence ID" value="MFC3961503.1"/>
    <property type="molecule type" value="Genomic_DNA"/>
</dbReference>
<reference evidence="7" key="1">
    <citation type="journal article" date="2019" name="Int. J. Syst. Evol. Microbiol.">
        <title>The Global Catalogue of Microorganisms (GCM) 10K type strain sequencing project: providing services to taxonomists for standard genome sequencing and annotation.</title>
        <authorList>
            <consortium name="The Broad Institute Genomics Platform"/>
            <consortium name="The Broad Institute Genome Sequencing Center for Infectious Disease"/>
            <person name="Wu L."/>
            <person name="Ma J."/>
        </authorList>
    </citation>
    <scope>NUCLEOTIDE SEQUENCE [LARGE SCALE GENOMIC DNA]</scope>
    <source>
        <strain evidence="7">CGMCC 4.7330</strain>
    </source>
</reference>
<comment type="caution">
    <text evidence="6">The sequence shown here is derived from an EMBL/GenBank/DDBJ whole genome shotgun (WGS) entry which is preliminary data.</text>
</comment>
<dbReference type="PANTHER" id="PTHR30136">
    <property type="entry name" value="HELIX-TURN-HELIX TRANSCRIPTIONAL REGULATOR, ICLR FAMILY"/>
    <property type="match status" value="1"/>
</dbReference>
<dbReference type="InterPro" id="IPR050707">
    <property type="entry name" value="HTH_MetabolicPath_Reg"/>
</dbReference>
<dbReference type="InterPro" id="IPR036388">
    <property type="entry name" value="WH-like_DNA-bd_sf"/>
</dbReference>
<dbReference type="RefSeq" id="WP_378611253.1">
    <property type="nucleotide sequence ID" value="NZ_JBHSAX010000005.1"/>
</dbReference>
<evidence type="ECO:0000256" key="2">
    <source>
        <dbReference type="ARBA" id="ARBA00023125"/>
    </source>
</evidence>
<keyword evidence="2" id="KW-0238">DNA-binding</keyword>
<evidence type="ECO:0000256" key="3">
    <source>
        <dbReference type="ARBA" id="ARBA00023163"/>
    </source>
</evidence>
<dbReference type="PANTHER" id="PTHR30136:SF34">
    <property type="entry name" value="TRANSCRIPTIONAL REGULATOR"/>
    <property type="match status" value="1"/>
</dbReference>
<sequence length="265" mass="27976">MSTDPNPDFVQSLGRGLAVIRAFDAEHPRQTLSDVARVTGLTRATARRFLLTLAELGYVRADGSAFALTPRVLELGYAYLSSLTLPELAGPHLEALSAAVRESSSVSILDGDDVVYVARVAVSRIMTVSISIGTRFPAYATSMGRVLLAGLPAADLDAYLARASFTDLTGRTVVTAGDLRDQLSATRATGYCIVDQELEVGLRSLAAPIRNPEGQVVAALNISTPAARYSLDDLTEHLIPPLLRAAAAIDADLARVGTTRGQALA</sequence>
<gene>
    <name evidence="6" type="ORF">ACFO0B_05815</name>
</gene>
<dbReference type="Gene3D" id="1.10.10.10">
    <property type="entry name" value="Winged helix-like DNA-binding domain superfamily/Winged helix DNA-binding domain"/>
    <property type="match status" value="1"/>
</dbReference>
<dbReference type="InterPro" id="IPR005471">
    <property type="entry name" value="Tscrpt_reg_IclR_N"/>
</dbReference>
<feature type="domain" description="HTH iclR-type" evidence="4">
    <location>
        <begin position="10"/>
        <end position="70"/>
    </location>
</feature>
<dbReference type="PROSITE" id="PS51077">
    <property type="entry name" value="HTH_ICLR"/>
    <property type="match status" value="1"/>
</dbReference>
<keyword evidence="1" id="KW-0805">Transcription regulation</keyword>
<feature type="domain" description="IclR-ED" evidence="5">
    <location>
        <begin position="71"/>
        <end position="255"/>
    </location>
</feature>
<name>A0ABV8DNT4_9NOCA</name>